<keyword evidence="1" id="KW-1133">Transmembrane helix</keyword>
<protein>
    <submittedName>
        <fullName evidence="2">7392_t:CDS:1</fullName>
    </submittedName>
</protein>
<keyword evidence="1" id="KW-0812">Transmembrane</keyword>
<dbReference type="OrthoDB" id="10591051at2759"/>
<reference evidence="2" key="1">
    <citation type="submission" date="2021-06" db="EMBL/GenBank/DDBJ databases">
        <authorList>
            <person name="Kallberg Y."/>
            <person name="Tangrot J."/>
            <person name="Rosling A."/>
        </authorList>
    </citation>
    <scope>NUCLEOTIDE SEQUENCE</scope>
    <source>
        <strain evidence="2">MT106</strain>
    </source>
</reference>
<name>A0A9N8V2N1_9GLOM</name>
<evidence type="ECO:0000256" key="1">
    <source>
        <dbReference type="SAM" id="Phobius"/>
    </source>
</evidence>
<feature type="transmembrane region" description="Helical" evidence="1">
    <location>
        <begin position="204"/>
        <end position="224"/>
    </location>
</feature>
<organism evidence="2 3">
    <name type="scientific">Ambispora gerdemannii</name>
    <dbReference type="NCBI Taxonomy" id="144530"/>
    <lineage>
        <taxon>Eukaryota</taxon>
        <taxon>Fungi</taxon>
        <taxon>Fungi incertae sedis</taxon>
        <taxon>Mucoromycota</taxon>
        <taxon>Glomeromycotina</taxon>
        <taxon>Glomeromycetes</taxon>
        <taxon>Archaeosporales</taxon>
        <taxon>Ambisporaceae</taxon>
        <taxon>Ambispora</taxon>
    </lineage>
</organism>
<dbReference type="EMBL" id="CAJVPL010000025">
    <property type="protein sequence ID" value="CAG8435356.1"/>
    <property type="molecule type" value="Genomic_DNA"/>
</dbReference>
<dbReference type="AlphaFoldDB" id="A0A9N8V2N1"/>
<dbReference type="Proteomes" id="UP000789831">
    <property type="component" value="Unassembled WGS sequence"/>
</dbReference>
<evidence type="ECO:0000313" key="3">
    <source>
        <dbReference type="Proteomes" id="UP000789831"/>
    </source>
</evidence>
<keyword evidence="1" id="KW-0472">Membrane</keyword>
<gene>
    <name evidence="2" type="ORF">AGERDE_LOCUS515</name>
</gene>
<sequence>MNERKNITDITKPVKTDRDIKIETAKVKQGSGKKPIYTHQQQGHNEEAIAVTTIQTPITTIIETIATTSTPTTEETIESKTLDRMKQKSPNYNLPQGTTQEIEPISIIPVIAMIKQGIQKPPLLTNHSSAEHSVGRDSIKIANLPTEQSVKIETTFDTTTATIRSPADIESGIVVDRDVSNNHRVASANISSKKGFFRRNPIKTILIAIVIVLLLGALAVLIVATTNGF</sequence>
<comment type="caution">
    <text evidence="2">The sequence shown here is derived from an EMBL/GenBank/DDBJ whole genome shotgun (WGS) entry which is preliminary data.</text>
</comment>
<accession>A0A9N8V2N1</accession>
<evidence type="ECO:0000313" key="2">
    <source>
        <dbReference type="EMBL" id="CAG8435356.1"/>
    </source>
</evidence>
<keyword evidence="3" id="KW-1185">Reference proteome</keyword>
<proteinExistence type="predicted"/>